<evidence type="ECO:0008006" key="4">
    <source>
        <dbReference type="Google" id="ProtNLM"/>
    </source>
</evidence>
<protein>
    <recommendedName>
        <fullName evidence="4">Type II toxin-antitoxin system RelE/ParE family toxin</fullName>
    </recommendedName>
</protein>
<name>A0A2D0MXC5_FLAN2</name>
<dbReference type="RefSeq" id="WP_099155660.1">
    <property type="nucleotide sequence ID" value="NZ_PDUD01000069.1"/>
</dbReference>
<keyword evidence="1" id="KW-1277">Toxin-antitoxin system</keyword>
<proteinExistence type="predicted"/>
<accession>A0A2D0MXC5</accession>
<dbReference type="Gene3D" id="3.30.2310.20">
    <property type="entry name" value="RelE-like"/>
    <property type="match status" value="1"/>
</dbReference>
<dbReference type="EMBL" id="PDUD01000069">
    <property type="protein sequence ID" value="PHN00921.1"/>
    <property type="molecule type" value="Genomic_DNA"/>
</dbReference>
<dbReference type="InterPro" id="IPR007712">
    <property type="entry name" value="RelE/ParE_toxin"/>
</dbReference>
<evidence type="ECO:0000256" key="1">
    <source>
        <dbReference type="ARBA" id="ARBA00022649"/>
    </source>
</evidence>
<dbReference type="Pfam" id="PF05016">
    <property type="entry name" value="ParE_toxin"/>
    <property type="match status" value="1"/>
</dbReference>
<dbReference type="Proteomes" id="UP000223913">
    <property type="component" value="Unassembled WGS sequence"/>
</dbReference>
<dbReference type="OrthoDB" id="595476at2"/>
<sequence>MACNIEISAEAENDLDEVVTYYLEQETPTTAMRFLDLYEQIEEAIADRPLSFPIIHPSGLRRARFYSTFKCSVLFVLKVDTAYIISVFMERRNPEDWEGRIA</sequence>
<dbReference type="InterPro" id="IPR035093">
    <property type="entry name" value="RelE/ParE_toxin_dom_sf"/>
</dbReference>
<keyword evidence="3" id="KW-1185">Reference proteome</keyword>
<dbReference type="AlphaFoldDB" id="A0A2D0MXC5"/>
<gene>
    <name evidence="2" type="ORF">CRP01_39695</name>
</gene>
<organism evidence="2 3">
    <name type="scientific">Flavilitoribacter nigricans (strain ATCC 23147 / DSM 23189 / NBRC 102662 / NCIMB 1420 / SS-2)</name>
    <name type="common">Lewinella nigricans</name>
    <dbReference type="NCBI Taxonomy" id="1122177"/>
    <lineage>
        <taxon>Bacteria</taxon>
        <taxon>Pseudomonadati</taxon>
        <taxon>Bacteroidota</taxon>
        <taxon>Saprospiria</taxon>
        <taxon>Saprospirales</taxon>
        <taxon>Lewinellaceae</taxon>
        <taxon>Flavilitoribacter</taxon>
    </lineage>
</organism>
<reference evidence="2 3" key="1">
    <citation type="submission" date="2017-10" db="EMBL/GenBank/DDBJ databases">
        <title>The draft genome sequence of Lewinella nigricans NBRC 102662.</title>
        <authorList>
            <person name="Wang K."/>
        </authorList>
    </citation>
    <scope>NUCLEOTIDE SEQUENCE [LARGE SCALE GENOMIC DNA]</scope>
    <source>
        <strain evidence="2 3">NBRC 102662</strain>
    </source>
</reference>
<evidence type="ECO:0000313" key="2">
    <source>
        <dbReference type="EMBL" id="PHN00921.1"/>
    </source>
</evidence>
<comment type="caution">
    <text evidence="2">The sequence shown here is derived from an EMBL/GenBank/DDBJ whole genome shotgun (WGS) entry which is preliminary data.</text>
</comment>
<evidence type="ECO:0000313" key="3">
    <source>
        <dbReference type="Proteomes" id="UP000223913"/>
    </source>
</evidence>